<evidence type="ECO:0000313" key="2">
    <source>
        <dbReference type="Proteomes" id="UP000257559"/>
    </source>
</evidence>
<dbReference type="KEGG" id="medw:NCTC10132_00031"/>
<reference evidence="2" key="1">
    <citation type="submission" date="2018-06" db="EMBL/GenBank/DDBJ databases">
        <authorList>
            <consortium name="Pathogen Informatics"/>
        </authorList>
    </citation>
    <scope>NUCLEOTIDE SEQUENCE [LARGE SCALE GENOMIC DNA]</scope>
    <source>
        <strain evidence="2">NCTC10132</strain>
    </source>
</reference>
<sequence>MLSKIISLRKEFESMREMDLRFVVNTEEIVEYEGIRNNFFDAEMTVRKNDDGTYLLILYSQRDNKNQTLKLKEGFKVSKKLFEKNLKVENNKIIGNGTGKIGAYLITKG</sequence>
<name>A0A3B0Q8G6_9BACT</name>
<dbReference type="AlphaFoldDB" id="A0A3B0Q8G6"/>
<evidence type="ECO:0000313" key="1">
    <source>
        <dbReference type="EMBL" id="SYV96701.1"/>
    </source>
</evidence>
<gene>
    <name evidence="1" type="primary">MCYN0025</name>
    <name evidence="1" type="ORF">NCTC10132_00031</name>
</gene>
<proteinExistence type="predicted"/>
<dbReference type="Proteomes" id="UP000257559">
    <property type="component" value="Chromosome"/>
</dbReference>
<keyword evidence="2" id="KW-1185">Reference proteome</keyword>
<dbReference type="EMBL" id="LS991951">
    <property type="protein sequence ID" value="SYV96701.1"/>
    <property type="molecule type" value="Genomic_DNA"/>
</dbReference>
<protein>
    <submittedName>
        <fullName evidence="1">Alpha-amylase</fullName>
    </submittedName>
</protein>
<organism evidence="1 2">
    <name type="scientific">Mycoplasmopsis edwardii</name>
    <dbReference type="NCBI Taxonomy" id="53558"/>
    <lineage>
        <taxon>Bacteria</taxon>
        <taxon>Bacillati</taxon>
        <taxon>Mycoplasmatota</taxon>
        <taxon>Mycoplasmoidales</taxon>
        <taxon>Metamycoplasmataceae</taxon>
        <taxon>Mycoplasmopsis</taxon>
    </lineage>
</organism>
<accession>A0A3B0Q8G6</accession>